<reference evidence="8 9" key="1">
    <citation type="submission" date="2019-02" db="EMBL/GenBank/DDBJ databases">
        <authorList>
            <person name="Manzano-Marin A."/>
            <person name="Manzano-Marin A."/>
        </authorList>
    </citation>
    <scope>NUCLEOTIDE SEQUENCE [LARGE SCALE GENOMIC DNA]</scope>
    <source>
        <strain evidence="8 9">BuCicurvipes</strain>
    </source>
</reference>
<name>A0A451D701_9GAMM</name>
<gene>
    <name evidence="6 8" type="primary">nusB</name>
    <name evidence="8" type="ORF">BUCICURV3402_297</name>
</gene>
<dbReference type="GO" id="GO:0006353">
    <property type="term" value="P:DNA-templated transcription termination"/>
    <property type="evidence" value="ECO:0007669"/>
    <property type="project" value="UniProtKB-UniRule"/>
</dbReference>
<evidence type="ECO:0000256" key="6">
    <source>
        <dbReference type="HAMAP-Rule" id="MF_00073"/>
    </source>
</evidence>
<organism evidence="8 9">
    <name type="scientific">Buchnera aphidicola</name>
    <name type="common">Cinara curvipes</name>
    <dbReference type="NCBI Taxonomy" id="2518975"/>
    <lineage>
        <taxon>Bacteria</taxon>
        <taxon>Pseudomonadati</taxon>
        <taxon>Pseudomonadota</taxon>
        <taxon>Gammaproteobacteria</taxon>
        <taxon>Enterobacterales</taxon>
        <taxon>Erwiniaceae</taxon>
        <taxon>Buchnera</taxon>
    </lineage>
</organism>
<keyword evidence="2 6" id="KW-0889">Transcription antitermination</keyword>
<keyword evidence="3 6" id="KW-0694">RNA-binding</keyword>
<evidence type="ECO:0000256" key="4">
    <source>
        <dbReference type="ARBA" id="ARBA00023015"/>
    </source>
</evidence>
<comment type="similarity">
    <text evidence="1 6">Belongs to the NusB family.</text>
</comment>
<dbReference type="InterPro" id="IPR011605">
    <property type="entry name" value="NusB_fam"/>
</dbReference>
<dbReference type="GO" id="GO:0005829">
    <property type="term" value="C:cytosol"/>
    <property type="evidence" value="ECO:0007669"/>
    <property type="project" value="TreeGrafter"/>
</dbReference>
<dbReference type="SUPFAM" id="SSF48013">
    <property type="entry name" value="NusB-like"/>
    <property type="match status" value="1"/>
</dbReference>
<dbReference type="Proteomes" id="UP000294344">
    <property type="component" value="Chromosome"/>
</dbReference>
<evidence type="ECO:0000256" key="1">
    <source>
        <dbReference type="ARBA" id="ARBA00005952"/>
    </source>
</evidence>
<dbReference type="Gene3D" id="1.10.940.10">
    <property type="entry name" value="NusB-like"/>
    <property type="match status" value="1"/>
</dbReference>
<evidence type="ECO:0000256" key="5">
    <source>
        <dbReference type="ARBA" id="ARBA00023163"/>
    </source>
</evidence>
<dbReference type="NCBIfam" id="TIGR01951">
    <property type="entry name" value="nusB"/>
    <property type="match status" value="1"/>
</dbReference>
<protein>
    <recommendedName>
        <fullName evidence="6">Transcription antitermination protein NusB</fullName>
    </recommendedName>
    <alternativeName>
        <fullName evidence="6">Antitermination factor NusB</fullName>
    </alternativeName>
</protein>
<proteinExistence type="inferred from homology"/>
<dbReference type="EMBL" id="LR217710">
    <property type="protein sequence ID" value="VFP81577.1"/>
    <property type="molecule type" value="Genomic_DNA"/>
</dbReference>
<evidence type="ECO:0000259" key="7">
    <source>
        <dbReference type="Pfam" id="PF01029"/>
    </source>
</evidence>
<keyword evidence="5 6" id="KW-0804">Transcription</keyword>
<dbReference type="Pfam" id="PF01029">
    <property type="entry name" value="NusB"/>
    <property type="match status" value="1"/>
</dbReference>
<dbReference type="OrthoDB" id="9789556at2"/>
<evidence type="ECO:0000313" key="8">
    <source>
        <dbReference type="EMBL" id="VFP81577.1"/>
    </source>
</evidence>
<feature type="domain" description="NusB/RsmB/TIM44" evidence="7">
    <location>
        <begin position="7"/>
        <end position="132"/>
    </location>
</feature>
<accession>A0A451D701</accession>
<dbReference type="PANTHER" id="PTHR11078">
    <property type="entry name" value="N UTILIZATION SUBSTANCE PROTEIN B-RELATED"/>
    <property type="match status" value="1"/>
</dbReference>
<dbReference type="HAMAP" id="MF_00073">
    <property type="entry name" value="NusB"/>
    <property type="match status" value="1"/>
</dbReference>
<dbReference type="InterPro" id="IPR035926">
    <property type="entry name" value="NusB-like_sf"/>
</dbReference>
<sequence>MNPSKRRKSREMAIQAIYSWQISKQIIISEIKNYVIKENKDFLLDKQYFNEIVTGVIQNVHYLDNIINPILSKKNKKIDQIEKAILRLSSYEIMRRLDIPDKVVINEGIELAKKFGSKTSHKFINGVLDTLMSKKNLNLLK</sequence>
<evidence type="ECO:0000256" key="3">
    <source>
        <dbReference type="ARBA" id="ARBA00022884"/>
    </source>
</evidence>
<evidence type="ECO:0000313" key="9">
    <source>
        <dbReference type="Proteomes" id="UP000294344"/>
    </source>
</evidence>
<dbReference type="AlphaFoldDB" id="A0A451D701"/>
<keyword evidence="4 6" id="KW-0805">Transcription regulation</keyword>
<dbReference type="GO" id="GO:0003723">
    <property type="term" value="F:RNA binding"/>
    <property type="evidence" value="ECO:0007669"/>
    <property type="project" value="UniProtKB-UniRule"/>
</dbReference>
<dbReference type="GO" id="GO:0031564">
    <property type="term" value="P:transcription antitermination"/>
    <property type="evidence" value="ECO:0007669"/>
    <property type="project" value="UniProtKB-KW"/>
</dbReference>
<dbReference type="PANTHER" id="PTHR11078:SF3">
    <property type="entry name" value="ANTITERMINATION NUSB DOMAIN-CONTAINING PROTEIN"/>
    <property type="match status" value="1"/>
</dbReference>
<comment type="function">
    <text evidence="6">Involved in transcription antitermination. Required for transcription of ribosomal RNA (rRNA) genes. Binds specifically to the boxA antiterminator sequence of the ribosomal RNA (rrn) operons.</text>
</comment>
<dbReference type="InterPro" id="IPR006027">
    <property type="entry name" value="NusB_RsmB_TIM44"/>
</dbReference>
<dbReference type="RefSeq" id="WP_154029337.1">
    <property type="nucleotide sequence ID" value="NZ_LR217710.1"/>
</dbReference>
<evidence type="ECO:0000256" key="2">
    <source>
        <dbReference type="ARBA" id="ARBA00022814"/>
    </source>
</evidence>